<keyword evidence="1" id="KW-0805">Transcription regulation</keyword>
<proteinExistence type="predicted"/>
<organism evidence="5 6">
    <name type="scientific">Leifsonia aquatica</name>
    <name type="common">Corynebacterium aquaticum</name>
    <dbReference type="NCBI Taxonomy" id="144185"/>
    <lineage>
        <taxon>Bacteria</taxon>
        <taxon>Bacillati</taxon>
        <taxon>Actinomycetota</taxon>
        <taxon>Actinomycetes</taxon>
        <taxon>Micrococcales</taxon>
        <taxon>Microbacteriaceae</taxon>
        <taxon>Leifsonia</taxon>
    </lineage>
</organism>
<dbReference type="RefSeq" id="WP_183428466.1">
    <property type="nucleotide sequence ID" value="NZ_JACHVP010000002.1"/>
</dbReference>
<evidence type="ECO:0000256" key="1">
    <source>
        <dbReference type="ARBA" id="ARBA00023015"/>
    </source>
</evidence>
<dbReference type="GO" id="GO:0043565">
    <property type="term" value="F:sequence-specific DNA binding"/>
    <property type="evidence" value="ECO:0007669"/>
    <property type="project" value="InterPro"/>
</dbReference>
<keyword evidence="2 5" id="KW-0238">DNA-binding</keyword>
<dbReference type="EMBL" id="JACHVP010000002">
    <property type="protein sequence ID" value="MBB2967295.1"/>
    <property type="molecule type" value="Genomic_DNA"/>
</dbReference>
<dbReference type="InterPro" id="IPR009057">
    <property type="entry name" value="Homeodomain-like_sf"/>
</dbReference>
<sequence>MRNVSIDALDHLPVDVLPVGTEYPPDHLLARHRHRRAQLLYGASGVMQVVTDDGSWTVPTDRAVLIPPGVGHEVLMRGVTTWSLYIEPDAVPWWPAVCTVVEVGPLLREVLRAANELEADYDTAGRDGTLVRLALDELQRVSPAPFAITLPREEPFRSLCRDYLAAPDAGVTNAVWARRVAMSDRSFDRHFRAATGTGPATWRSRARLLASLPLLQSRSVTSVAGQLGYASPAAFTAAFTRAFGAPPSRFGAAVIG</sequence>
<dbReference type="InterPro" id="IPR003313">
    <property type="entry name" value="AraC-bd"/>
</dbReference>
<keyword evidence="3" id="KW-0804">Transcription</keyword>
<protein>
    <submittedName>
        <fullName evidence="5">AraC-like DNA-binding protein</fullName>
    </submittedName>
</protein>
<feature type="domain" description="HTH araC/xylS-type" evidence="4">
    <location>
        <begin position="154"/>
        <end position="253"/>
    </location>
</feature>
<comment type="caution">
    <text evidence="5">The sequence shown here is derived from an EMBL/GenBank/DDBJ whole genome shotgun (WGS) entry which is preliminary data.</text>
</comment>
<dbReference type="PANTHER" id="PTHR11019:SF159">
    <property type="entry name" value="TRANSCRIPTIONAL REGULATOR-RELATED"/>
    <property type="match status" value="1"/>
</dbReference>
<keyword evidence="6" id="KW-1185">Reference proteome</keyword>
<dbReference type="PROSITE" id="PS01124">
    <property type="entry name" value="HTH_ARAC_FAMILY_2"/>
    <property type="match status" value="1"/>
</dbReference>
<dbReference type="InterPro" id="IPR014710">
    <property type="entry name" value="RmlC-like_jellyroll"/>
</dbReference>
<evidence type="ECO:0000256" key="2">
    <source>
        <dbReference type="ARBA" id="ARBA00023125"/>
    </source>
</evidence>
<evidence type="ECO:0000259" key="4">
    <source>
        <dbReference type="PROSITE" id="PS01124"/>
    </source>
</evidence>
<accession>A0A7W4YJV5</accession>
<dbReference type="GO" id="GO:0003700">
    <property type="term" value="F:DNA-binding transcription factor activity"/>
    <property type="evidence" value="ECO:0007669"/>
    <property type="project" value="InterPro"/>
</dbReference>
<dbReference type="AlphaFoldDB" id="A0A7W4YJV5"/>
<dbReference type="InterPro" id="IPR011051">
    <property type="entry name" value="RmlC_Cupin_sf"/>
</dbReference>
<evidence type="ECO:0000313" key="6">
    <source>
        <dbReference type="Proteomes" id="UP000538196"/>
    </source>
</evidence>
<dbReference type="CDD" id="cd06124">
    <property type="entry name" value="cupin_NimR-like_N"/>
    <property type="match status" value="1"/>
</dbReference>
<evidence type="ECO:0000256" key="3">
    <source>
        <dbReference type="ARBA" id="ARBA00023163"/>
    </source>
</evidence>
<dbReference type="Pfam" id="PF02311">
    <property type="entry name" value="AraC_binding"/>
    <property type="match status" value="1"/>
</dbReference>
<dbReference type="SUPFAM" id="SSF46689">
    <property type="entry name" value="Homeodomain-like"/>
    <property type="match status" value="1"/>
</dbReference>
<dbReference type="SUPFAM" id="SSF51182">
    <property type="entry name" value="RmlC-like cupins"/>
    <property type="match status" value="1"/>
</dbReference>
<dbReference type="PANTHER" id="PTHR11019">
    <property type="entry name" value="HTH-TYPE TRANSCRIPTIONAL REGULATOR NIMR"/>
    <property type="match status" value="1"/>
</dbReference>
<dbReference type="Proteomes" id="UP000538196">
    <property type="component" value="Unassembled WGS sequence"/>
</dbReference>
<dbReference type="Gene3D" id="2.60.120.10">
    <property type="entry name" value="Jelly Rolls"/>
    <property type="match status" value="1"/>
</dbReference>
<evidence type="ECO:0000313" key="5">
    <source>
        <dbReference type="EMBL" id="MBB2967295.1"/>
    </source>
</evidence>
<dbReference type="InterPro" id="IPR018060">
    <property type="entry name" value="HTH_AraC"/>
</dbReference>
<gene>
    <name evidence="5" type="ORF">FHX33_002058</name>
</gene>
<reference evidence="5 6" key="1">
    <citation type="submission" date="2020-08" db="EMBL/GenBank/DDBJ databases">
        <title>Sequencing the genomes of 1000 actinobacteria strains.</title>
        <authorList>
            <person name="Klenk H.-P."/>
        </authorList>
    </citation>
    <scope>NUCLEOTIDE SEQUENCE [LARGE SCALE GENOMIC DNA]</scope>
    <source>
        <strain evidence="5 6">DSM 20146</strain>
    </source>
</reference>
<name>A0A7W4YJV5_LEIAQ</name>
<dbReference type="Pfam" id="PF12833">
    <property type="entry name" value="HTH_18"/>
    <property type="match status" value="1"/>
</dbReference>
<dbReference type="Gene3D" id="1.10.10.60">
    <property type="entry name" value="Homeodomain-like"/>
    <property type="match status" value="2"/>
</dbReference>
<dbReference type="SMART" id="SM00342">
    <property type="entry name" value="HTH_ARAC"/>
    <property type="match status" value="1"/>
</dbReference>